<dbReference type="Proteomes" id="UP000658514">
    <property type="component" value="Unassembled WGS sequence"/>
</dbReference>
<keyword evidence="6" id="KW-1185">Reference proteome</keyword>
<dbReference type="Pfam" id="PF13414">
    <property type="entry name" value="TPR_11"/>
    <property type="match status" value="1"/>
</dbReference>
<proteinExistence type="predicted"/>
<feature type="chain" id="PRO_5046775778" evidence="4">
    <location>
        <begin position="34"/>
        <end position="178"/>
    </location>
</feature>
<evidence type="ECO:0000313" key="5">
    <source>
        <dbReference type="EMBL" id="MBD2198971.1"/>
    </source>
</evidence>
<evidence type="ECO:0000256" key="4">
    <source>
        <dbReference type="SAM" id="SignalP"/>
    </source>
</evidence>
<name>A0ABR8AJ67_9CYAN</name>
<evidence type="ECO:0000256" key="1">
    <source>
        <dbReference type="ARBA" id="ARBA00022737"/>
    </source>
</evidence>
<dbReference type="SMART" id="SM00028">
    <property type="entry name" value="TPR"/>
    <property type="match status" value="3"/>
</dbReference>
<organism evidence="5 6">
    <name type="scientific">Calothrix parietina FACHB-288</name>
    <dbReference type="NCBI Taxonomy" id="2692896"/>
    <lineage>
        <taxon>Bacteria</taxon>
        <taxon>Bacillati</taxon>
        <taxon>Cyanobacteriota</taxon>
        <taxon>Cyanophyceae</taxon>
        <taxon>Nostocales</taxon>
        <taxon>Calotrichaceae</taxon>
        <taxon>Calothrix</taxon>
    </lineage>
</organism>
<gene>
    <name evidence="5" type="ORF">H6G24_26410</name>
</gene>
<evidence type="ECO:0000313" key="6">
    <source>
        <dbReference type="Proteomes" id="UP000658514"/>
    </source>
</evidence>
<protein>
    <submittedName>
        <fullName evidence="5">Tetratricopeptide repeat protein</fullName>
    </submittedName>
</protein>
<evidence type="ECO:0000256" key="3">
    <source>
        <dbReference type="PROSITE-ProRule" id="PRU00339"/>
    </source>
</evidence>
<dbReference type="InterPro" id="IPR050498">
    <property type="entry name" value="Ycf3"/>
</dbReference>
<dbReference type="PANTHER" id="PTHR44858:SF1">
    <property type="entry name" value="UDP-N-ACETYLGLUCOSAMINE--PEPTIDE N-ACETYLGLUCOSAMINYLTRANSFERASE SPINDLY-RELATED"/>
    <property type="match status" value="1"/>
</dbReference>
<dbReference type="InterPro" id="IPR019734">
    <property type="entry name" value="TPR_rpt"/>
</dbReference>
<keyword evidence="4" id="KW-0732">Signal</keyword>
<keyword evidence="2 3" id="KW-0802">TPR repeat</keyword>
<evidence type="ECO:0000256" key="2">
    <source>
        <dbReference type="ARBA" id="ARBA00022803"/>
    </source>
</evidence>
<dbReference type="InterPro" id="IPR011990">
    <property type="entry name" value="TPR-like_helical_dom_sf"/>
</dbReference>
<dbReference type="EMBL" id="JACJQH010000050">
    <property type="protein sequence ID" value="MBD2198971.1"/>
    <property type="molecule type" value="Genomic_DNA"/>
</dbReference>
<dbReference type="PANTHER" id="PTHR44858">
    <property type="entry name" value="TETRATRICOPEPTIDE REPEAT PROTEIN 6"/>
    <property type="match status" value="1"/>
</dbReference>
<sequence length="178" mass="19723">MYFIGEIHMKGLKVLASGMILFGLMLCAPKANAENLSNNLTSEITANFTQITNNKSNAKAFIDQGFELLDKKNYREAIKTFSQGLSLAPDNPYGYLGRGIAYFSIKEYQSARSDFGQSITIDGNIAYAYLFRGMSHFALGSKESAISDLETAANLFDKEGEKEMAEQARDTIKQIRNS</sequence>
<dbReference type="SUPFAM" id="SSF48452">
    <property type="entry name" value="TPR-like"/>
    <property type="match status" value="1"/>
</dbReference>
<accession>A0ABR8AJ67</accession>
<dbReference type="PROSITE" id="PS50005">
    <property type="entry name" value="TPR"/>
    <property type="match status" value="1"/>
</dbReference>
<dbReference type="Gene3D" id="1.25.40.10">
    <property type="entry name" value="Tetratricopeptide repeat domain"/>
    <property type="match status" value="1"/>
</dbReference>
<feature type="repeat" description="TPR" evidence="3">
    <location>
        <begin position="58"/>
        <end position="91"/>
    </location>
</feature>
<dbReference type="Pfam" id="PF13181">
    <property type="entry name" value="TPR_8"/>
    <property type="match status" value="1"/>
</dbReference>
<reference evidence="5 6" key="1">
    <citation type="journal article" date="2020" name="ISME J.">
        <title>Comparative genomics reveals insights into cyanobacterial evolution and habitat adaptation.</title>
        <authorList>
            <person name="Chen M.Y."/>
            <person name="Teng W.K."/>
            <person name="Zhao L."/>
            <person name="Hu C.X."/>
            <person name="Zhou Y.K."/>
            <person name="Han B.P."/>
            <person name="Song L.R."/>
            <person name="Shu W.S."/>
        </authorList>
    </citation>
    <scope>NUCLEOTIDE SEQUENCE [LARGE SCALE GENOMIC DNA]</scope>
    <source>
        <strain evidence="5 6">FACHB-288</strain>
    </source>
</reference>
<keyword evidence="1" id="KW-0677">Repeat</keyword>
<feature type="signal peptide" evidence="4">
    <location>
        <begin position="1"/>
        <end position="33"/>
    </location>
</feature>
<comment type="caution">
    <text evidence="5">The sequence shown here is derived from an EMBL/GenBank/DDBJ whole genome shotgun (WGS) entry which is preliminary data.</text>
</comment>